<proteinExistence type="predicted"/>
<reference evidence="2" key="1">
    <citation type="journal article" date="2016" name="Nature">
        <title>The genome of the seagrass Zostera marina reveals angiosperm adaptation to the sea.</title>
        <authorList>
            <person name="Olsen J.L."/>
            <person name="Rouze P."/>
            <person name="Verhelst B."/>
            <person name="Lin Y.-C."/>
            <person name="Bayer T."/>
            <person name="Collen J."/>
            <person name="Dattolo E."/>
            <person name="De Paoli E."/>
            <person name="Dittami S."/>
            <person name="Maumus F."/>
            <person name="Michel G."/>
            <person name="Kersting A."/>
            <person name="Lauritano C."/>
            <person name="Lohaus R."/>
            <person name="Toepel M."/>
            <person name="Tonon T."/>
            <person name="Vanneste K."/>
            <person name="Amirebrahimi M."/>
            <person name="Brakel J."/>
            <person name="Bostroem C."/>
            <person name="Chovatia M."/>
            <person name="Grimwood J."/>
            <person name="Jenkins J.W."/>
            <person name="Jueterbock A."/>
            <person name="Mraz A."/>
            <person name="Stam W.T."/>
            <person name="Tice H."/>
            <person name="Bornberg-Bauer E."/>
            <person name="Green P.J."/>
            <person name="Pearson G.A."/>
            <person name="Procaccini G."/>
            <person name="Duarte C.M."/>
            <person name="Schmutz J."/>
            <person name="Reusch T.B.H."/>
            <person name="Van de Peer Y."/>
        </authorList>
    </citation>
    <scope>NUCLEOTIDE SEQUENCE [LARGE SCALE GENOMIC DNA]</scope>
    <source>
        <strain evidence="2">cv. Finnish</strain>
    </source>
</reference>
<sequence length="50" mass="5543">MKICALLHIVRSDLGGLQSTNNKVPDLQDAHTTTRVLNHNGNFSPRPSKF</sequence>
<evidence type="ECO:0000313" key="1">
    <source>
        <dbReference type="EMBL" id="KMZ63788.1"/>
    </source>
</evidence>
<protein>
    <submittedName>
        <fullName evidence="1">Uncharacterized protein</fullName>
    </submittedName>
</protein>
<keyword evidence="2" id="KW-1185">Reference proteome</keyword>
<dbReference type="AlphaFoldDB" id="A0A0K9P469"/>
<dbReference type="Proteomes" id="UP000036987">
    <property type="component" value="Unassembled WGS sequence"/>
</dbReference>
<name>A0A0K9P469_ZOSMR</name>
<dbReference type="EMBL" id="LFYR01001212">
    <property type="protein sequence ID" value="KMZ63788.1"/>
    <property type="molecule type" value="Genomic_DNA"/>
</dbReference>
<organism evidence="1 2">
    <name type="scientific">Zostera marina</name>
    <name type="common">Eelgrass</name>
    <dbReference type="NCBI Taxonomy" id="29655"/>
    <lineage>
        <taxon>Eukaryota</taxon>
        <taxon>Viridiplantae</taxon>
        <taxon>Streptophyta</taxon>
        <taxon>Embryophyta</taxon>
        <taxon>Tracheophyta</taxon>
        <taxon>Spermatophyta</taxon>
        <taxon>Magnoliopsida</taxon>
        <taxon>Liliopsida</taxon>
        <taxon>Zosteraceae</taxon>
        <taxon>Zostera</taxon>
    </lineage>
</organism>
<evidence type="ECO:0000313" key="2">
    <source>
        <dbReference type="Proteomes" id="UP000036987"/>
    </source>
</evidence>
<comment type="caution">
    <text evidence="1">The sequence shown here is derived from an EMBL/GenBank/DDBJ whole genome shotgun (WGS) entry which is preliminary data.</text>
</comment>
<accession>A0A0K9P469</accession>
<gene>
    <name evidence="1" type="ORF">ZOSMA_39G00580</name>
</gene>